<reference evidence="4 5" key="1">
    <citation type="submission" date="2016-04" db="EMBL/GenBank/DDBJ databases">
        <title>A degradative enzymes factory behind the ericoid mycorrhizal symbiosis.</title>
        <authorList>
            <consortium name="DOE Joint Genome Institute"/>
            <person name="Martino E."/>
            <person name="Morin E."/>
            <person name="Grelet G."/>
            <person name="Kuo A."/>
            <person name="Kohler A."/>
            <person name="Daghino S."/>
            <person name="Barry K."/>
            <person name="Choi C."/>
            <person name="Cichocki N."/>
            <person name="Clum A."/>
            <person name="Copeland A."/>
            <person name="Hainaut M."/>
            <person name="Haridas S."/>
            <person name="Labutti K."/>
            <person name="Lindquist E."/>
            <person name="Lipzen A."/>
            <person name="Khouja H.-R."/>
            <person name="Murat C."/>
            <person name="Ohm R."/>
            <person name="Olson A."/>
            <person name="Spatafora J."/>
            <person name="Veneault-Fourrey C."/>
            <person name="Henrissat B."/>
            <person name="Grigoriev I."/>
            <person name="Martin F."/>
            <person name="Perotto S."/>
        </authorList>
    </citation>
    <scope>NUCLEOTIDE SEQUENCE [LARGE SCALE GENOMIC DNA]</scope>
    <source>
        <strain evidence="4 5">F</strain>
    </source>
</reference>
<keyword evidence="3" id="KW-0812">Transmembrane</keyword>
<gene>
    <name evidence="4" type="ORF">L207DRAFT_520532</name>
</gene>
<accession>A0A2J6QV64</accession>
<feature type="coiled-coil region" evidence="1">
    <location>
        <begin position="242"/>
        <end position="269"/>
    </location>
</feature>
<evidence type="ECO:0000313" key="5">
    <source>
        <dbReference type="Proteomes" id="UP000235786"/>
    </source>
</evidence>
<feature type="transmembrane region" description="Helical" evidence="3">
    <location>
        <begin position="125"/>
        <end position="149"/>
    </location>
</feature>
<dbReference type="EMBL" id="KZ613969">
    <property type="protein sequence ID" value="PMD30157.1"/>
    <property type="molecule type" value="Genomic_DNA"/>
</dbReference>
<dbReference type="AlphaFoldDB" id="A0A2J6QV64"/>
<evidence type="ECO:0000256" key="1">
    <source>
        <dbReference type="SAM" id="Coils"/>
    </source>
</evidence>
<feature type="region of interest" description="Disordered" evidence="2">
    <location>
        <begin position="299"/>
        <end position="339"/>
    </location>
</feature>
<keyword evidence="3" id="KW-1133">Transmembrane helix</keyword>
<evidence type="ECO:0000256" key="2">
    <source>
        <dbReference type="SAM" id="MobiDB-lite"/>
    </source>
</evidence>
<dbReference type="Proteomes" id="UP000235786">
    <property type="component" value="Unassembled WGS sequence"/>
</dbReference>
<keyword evidence="3" id="KW-0472">Membrane</keyword>
<protein>
    <submittedName>
        <fullName evidence="4">Uncharacterized protein</fullName>
    </submittedName>
</protein>
<dbReference type="OrthoDB" id="10331491at2759"/>
<keyword evidence="5" id="KW-1185">Reference proteome</keyword>
<feature type="compositionally biased region" description="Basic and acidic residues" evidence="2">
    <location>
        <begin position="300"/>
        <end position="339"/>
    </location>
</feature>
<proteinExistence type="predicted"/>
<evidence type="ECO:0000256" key="3">
    <source>
        <dbReference type="SAM" id="Phobius"/>
    </source>
</evidence>
<organism evidence="4 5">
    <name type="scientific">Hyaloscypha variabilis (strain UAMH 11265 / GT02V1 / F)</name>
    <name type="common">Meliniomyces variabilis</name>
    <dbReference type="NCBI Taxonomy" id="1149755"/>
    <lineage>
        <taxon>Eukaryota</taxon>
        <taxon>Fungi</taxon>
        <taxon>Dikarya</taxon>
        <taxon>Ascomycota</taxon>
        <taxon>Pezizomycotina</taxon>
        <taxon>Leotiomycetes</taxon>
        <taxon>Helotiales</taxon>
        <taxon>Hyaloscyphaceae</taxon>
        <taxon>Hyaloscypha</taxon>
        <taxon>Hyaloscypha variabilis</taxon>
    </lineage>
</organism>
<feature type="transmembrane region" description="Helical" evidence="3">
    <location>
        <begin position="222"/>
        <end position="246"/>
    </location>
</feature>
<sequence>MSSLLCCLTGSSSSKATSQEEPEHTERVLKVTESLEQVFGTSTTLEKETTTVGGETSTPDKKKQELHEACQTLAKALDRAAKEDKLHDAFESVAKAMLTLSTFAAGITFNLLLKPSNPTPPTRAFIFLAYANALFCAALVGCALLMVSIELVRHSFDPVYKWDKNEEGSDEAGDVITLIVDHPDAARFILAVETSVVAAILFVAIYLLLYASSLFLQVPGPLIVGSILYGIFGAMACFVAGISLLIRQKLALEKEIKRLNSKATLKLNEIGATLKLNEIGATLKLNELGAKLKLLAHHGVHGDESEPNRGKEARTDDAKTGNTKEEAMEKGLAQMKERE</sequence>
<feature type="compositionally biased region" description="Low complexity" evidence="2">
    <location>
        <begin position="40"/>
        <end position="57"/>
    </location>
</feature>
<keyword evidence="1" id="KW-0175">Coiled coil</keyword>
<feature type="transmembrane region" description="Helical" evidence="3">
    <location>
        <begin position="188"/>
        <end position="210"/>
    </location>
</feature>
<feature type="transmembrane region" description="Helical" evidence="3">
    <location>
        <begin position="93"/>
        <end position="113"/>
    </location>
</feature>
<evidence type="ECO:0000313" key="4">
    <source>
        <dbReference type="EMBL" id="PMD30157.1"/>
    </source>
</evidence>
<name>A0A2J6QV64_HYAVF</name>
<feature type="region of interest" description="Disordered" evidence="2">
    <location>
        <begin position="40"/>
        <end position="63"/>
    </location>
</feature>